<gene>
    <name evidence="1" type="ORF">MNBD_DELTA03-922</name>
</gene>
<dbReference type="EMBL" id="UOEX01000352">
    <property type="protein sequence ID" value="VAW40757.1"/>
    <property type="molecule type" value="Genomic_DNA"/>
</dbReference>
<dbReference type="InterPro" id="IPR039498">
    <property type="entry name" value="NTP_transf_5"/>
</dbReference>
<proteinExistence type="predicted"/>
<name>A0A3B0VQR5_9ZZZZ</name>
<accession>A0A3B0VQR5</accession>
<evidence type="ECO:0008006" key="2">
    <source>
        <dbReference type="Google" id="ProtNLM"/>
    </source>
</evidence>
<evidence type="ECO:0000313" key="1">
    <source>
        <dbReference type="EMBL" id="VAW40757.1"/>
    </source>
</evidence>
<reference evidence="1" key="1">
    <citation type="submission" date="2018-06" db="EMBL/GenBank/DDBJ databases">
        <authorList>
            <person name="Zhirakovskaya E."/>
        </authorList>
    </citation>
    <scope>NUCLEOTIDE SEQUENCE</scope>
</reference>
<sequence length="397" mass="45163">MNPGTFKNPYLLLTLLLSPWKSRTTVNQLRGSALDKRVDWGALLYLANFHLCSPLLYVRLRQDDLLAVLPEGLEEYLYTLYCLNVERNRGIIAMLEELIPAFQKEGIESLLMKGAAVFCDDLYGDPGARMMLDVDILQAPEHKPKTIEILTVLGYREIAAPAMALEGLPTDARHHHLPMYCKPDAAAGVEIHFKLIYGQANRGLSTATAWAHRQTALLNNHQTTILKPTERLRHNALHALVPHCEFIHAAISLQQLAEFACLVKKYENDIAWDIWLESGKQAGILRQMLVYLELTHRLMDMPLPTALPRSLTTGLHVRRIIKAGVFPVGQGGAAQAPFKYRSQRLARLAVNSYYYLHLPAWVWRNVCYTDEKGNTRQRLKYFFKKTLSKRSRAKINI</sequence>
<dbReference type="Pfam" id="PF14907">
    <property type="entry name" value="NTP_transf_5"/>
    <property type="match status" value="1"/>
</dbReference>
<protein>
    <recommendedName>
        <fullName evidence="2">Nucleotidyltransferase family protein</fullName>
    </recommendedName>
</protein>
<dbReference type="AlphaFoldDB" id="A0A3B0VQR5"/>
<organism evidence="1">
    <name type="scientific">hydrothermal vent metagenome</name>
    <dbReference type="NCBI Taxonomy" id="652676"/>
    <lineage>
        <taxon>unclassified sequences</taxon>
        <taxon>metagenomes</taxon>
        <taxon>ecological metagenomes</taxon>
    </lineage>
</organism>